<evidence type="ECO:0000313" key="7">
    <source>
        <dbReference type="EnsemblMetazoa" id="XP_030836203"/>
    </source>
</evidence>
<dbReference type="CDD" id="cd07302">
    <property type="entry name" value="CHD"/>
    <property type="match status" value="1"/>
</dbReference>
<dbReference type="EnsemblMetazoa" id="XM_030980343">
    <property type="protein sequence ID" value="XP_030836203"/>
    <property type="gene ID" value="LOC581493"/>
</dbReference>
<dbReference type="FunFam" id="3.30.70.1230:FF:000017">
    <property type="entry name" value="Adenylate cyclase type 10"/>
    <property type="match status" value="1"/>
</dbReference>
<dbReference type="PANTHER" id="PTHR16305:SF28">
    <property type="entry name" value="GUANYLATE CYCLASE DOMAIN-CONTAINING PROTEIN"/>
    <property type="match status" value="1"/>
</dbReference>
<dbReference type="SUPFAM" id="SSF55073">
    <property type="entry name" value="Nucleotide cyclase"/>
    <property type="match status" value="1"/>
</dbReference>
<protein>
    <recommendedName>
        <fullName evidence="6">Guanylate cyclase domain-containing protein</fullName>
    </recommendedName>
</protein>
<keyword evidence="1" id="KW-0547">Nucleotide-binding</keyword>
<keyword evidence="3" id="KW-0456">Lyase</keyword>
<evidence type="ECO:0000256" key="3">
    <source>
        <dbReference type="ARBA" id="ARBA00023239"/>
    </source>
</evidence>
<reference evidence="8" key="1">
    <citation type="submission" date="2015-02" db="EMBL/GenBank/DDBJ databases">
        <title>Genome sequencing for Strongylocentrotus purpuratus.</title>
        <authorList>
            <person name="Murali S."/>
            <person name="Liu Y."/>
            <person name="Vee V."/>
            <person name="English A."/>
            <person name="Wang M."/>
            <person name="Skinner E."/>
            <person name="Han Y."/>
            <person name="Muzny D.M."/>
            <person name="Worley K.C."/>
            <person name="Gibbs R.A."/>
        </authorList>
    </citation>
    <scope>NUCLEOTIDE SEQUENCE</scope>
</reference>
<evidence type="ECO:0000259" key="6">
    <source>
        <dbReference type="PROSITE" id="PS50125"/>
    </source>
</evidence>
<dbReference type="InParanoid" id="A0A7M7NIQ0"/>
<reference evidence="7" key="2">
    <citation type="submission" date="2021-01" db="UniProtKB">
        <authorList>
            <consortium name="EnsemblMetazoa"/>
        </authorList>
    </citation>
    <scope>IDENTIFICATION</scope>
</reference>
<evidence type="ECO:0000256" key="2">
    <source>
        <dbReference type="ARBA" id="ARBA00022840"/>
    </source>
</evidence>
<feature type="transmembrane region" description="Helical" evidence="5">
    <location>
        <begin position="822"/>
        <end position="840"/>
    </location>
</feature>
<keyword evidence="5" id="KW-0472">Membrane</keyword>
<dbReference type="GO" id="GO:0004016">
    <property type="term" value="F:adenylate cyclase activity"/>
    <property type="evidence" value="ECO:0000318"/>
    <property type="project" value="GO_Central"/>
</dbReference>
<feature type="domain" description="Guanylate cyclase" evidence="6">
    <location>
        <begin position="11"/>
        <end position="88"/>
    </location>
</feature>
<name>A0A7M7NIQ0_STRPU</name>
<dbReference type="Gene3D" id="3.30.70.1230">
    <property type="entry name" value="Nucleotide cyclase"/>
    <property type="match status" value="1"/>
</dbReference>
<dbReference type="GO" id="GO:0005737">
    <property type="term" value="C:cytoplasm"/>
    <property type="evidence" value="ECO:0000318"/>
    <property type="project" value="GO_Central"/>
</dbReference>
<dbReference type="PROSITE" id="PS50125">
    <property type="entry name" value="GUANYLATE_CYCLASE_2"/>
    <property type="match status" value="1"/>
</dbReference>
<evidence type="ECO:0000256" key="1">
    <source>
        <dbReference type="ARBA" id="ARBA00022741"/>
    </source>
</evidence>
<dbReference type="InterPro" id="IPR029787">
    <property type="entry name" value="Nucleotide_cyclase"/>
</dbReference>
<dbReference type="SUPFAM" id="SSF52540">
    <property type="entry name" value="P-loop containing nucleoside triphosphate hydrolases"/>
    <property type="match status" value="1"/>
</dbReference>
<dbReference type="GeneID" id="581493"/>
<dbReference type="RefSeq" id="XP_030836203.1">
    <property type="nucleotide sequence ID" value="XM_030980343.1"/>
</dbReference>
<evidence type="ECO:0000313" key="8">
    <source>
        <dbReference type="Proteomes" id="UP000007110"/>
    </source>
</evidence>
<dbReference type="GO" id="GO:0035556">
    <property type="term" value="P:intracellular signal transduction"/>
    <property type="evidence" value="ECO:0007669"/>
    <property type="project" value="InterPro"/>
</dbReference>
<keyword evidence="8" id="KW-1185">Reference proteome</keyword>
<keyword evidence="5" id="KW-0812">Transmembrane</keyword>
<organism evidence="7 8">
    <name type="scientific">Strongylocentrotus purpuratus</name>
    <name type="common">Purple sea urchin</name>
    <dbReference type="NCBI Taxonomy" id="7668"/>
    <lineage>
        <taxon>Eukaryota</taxon>
        <taxon>Metazoa</taxon>
        <taxon>Echinodermata</taxon>
        <taxon>Eleutherozoa</taxon>
        <taxon>Echinozoa</taxon>
        <taxon>Echinoidea</taxon>
        <taxon>Euechinoidea</taxon>
        <taxon>Echinacea</taxon>
        <taxon>Camarodonta</taxon>
        <taxon>Echinidea</taxon>
        <taxon>Strongylocentrotidae</taxon>
        <taxon>Strongylocentrotus</taxon>
    </lineage>
</organism>
<feature type="region of interest" description="Disordered" evidence="4">
    <location>
        <begin position="769"/>
        <end position="801"/>
    </location>
</feature>
<dbReference type="Proteomes" id="UP000007110">
    <property type="component" value="Unassembled WGS sequence"/>
</dbReference>
<dbReference type="GO" id="GO:0009190">
    <property type="term" value="P:cyclic nucleotide biosynthetic process"/>
    <property type="evidence" value="ECO:0007669"/>
    <property type="project" value="InterPro"/>
</dbReference>
<dbReference type="PANTHER" id="PTHR16305">
    <property type="entry name" value="TESTICULAR SOLUBLE ADENYLYL CYCLASE"/>
    <property type="match status" value="1"/>
</dbReference>
<dbReference type="Pfam" id="PF13191">
    <property type="entry name" value="AAA_16"/>
    <property type="match status" value="1"/>
</dbReference>
<dbReference type="GO" id="GO:0005524">
    <property type="term" value="F:ATP binding"/>
    <property type="evidence" value="ECO:0007669"/>
    <property type="project" value="UniProtKB-KW"/>
</dbReference>
<accession>A0A7M7NIQ0</accession>
<evidence type="ECO:0000256" key="5">
    <source>
        <dbReference type="SAM" id="Phobius"/>
    </source>
</evidence>
<dbReference type="AlphaFoldDB" id="A0A7M7NIQ0"/>
<dbReference type="InterPro" id="IPR001054">
    <property type="entry name" value="A/G_cyclase"/>
</dbReference>
<feature type="compositionally biased region" description="Acidic residues" evidence="4">
    <location>
        <begin position="729"/>
        <end position="738"/>
    </location>
</feature>
<dbReference type="Pfam" id="PF00211">
    <property type="entry name" value="Guanylate_cyc"/>
    <property type="match status" value="1"/>
</dbReference>
<dbReference type="InterPro" id="IPR027417">
    <property type="entry name" value="P-loop_NTPase"/>
</dbReference>
<proteinExistence type="predicted"/>
<dbReference type="OrthoDB" id="194468at2759"/>
<dbReference type="InterPro" id="IPR041664">
    <property type="entry name" value="AAA_16"/>
</dbReference>
<keyword evidence="5" id="KW-1133">Transmembrane helix</keyword>
<sequence length="851" mass="94566">MINKIFEFDKGTSFLVLFGLPGFKHEHEACHAVQCAGQIKDVVSAMIEVKQISIGVTTGKVFCGVVGHNERHEYTVIGPKVNMAARLMMHYIGKVTCDEVTKKRSRNDSRGFVRVANKELKGIDDPGMVWEYTGAGNVDNSIPEYGYPLLSYVEEFEQCWKSLWRMSSLATNPSGTIQQPARFIVIGGDPGVGKTRLLRSVMDTAKGMNMAVYTCRPSVGQSSTPYHTICSIVLQLLDLQDIGSPQEREHRLQERFEDTELFWHLCLLNDLLGIQIPVTDEIADLSQRERTQARHAVLAYIVSEARNRESAGTLIAIDDAHYIDQDSWTYLEALPSKHCLVALAMGSFRRDAEVPIAASRILQARSTLHTKLQGLEPQCMEPLLCQLLEMVSVPRELSIMLASHQSNRINPSWVNQCVNNMLHHQQLELHTEGEKTVCRVAKGVRLMELDIPPSLRGCMIAFIDRLPELQRTTVKIISVVGTSFTADIIAHLMPNVVQEKINPTIGSLQSAGILVFGSGGALPTNSTTSMKAGSLRFQSVTLQETAYALLLEKQRRKLHERYATYLEEHHLSGRKGETSATGGGGGGGLVSPAGIRKLLGMKPESKQKDGNSNNVLCKNDEQSLQSVYPQLVTHWKKAKNLQRAIHYMVYGAESAVALGYNMQAISFIFQAKKLNPSPIQYKRLDELATKATASLLFTKRRRSSSPGGAKFKWRNMAVKARNFERSNSVEEEDEENDDKVDVGGEGIVEVSLEEEIIPSERYQAIRESARAELADKPPSTTRLADDTRPSHECNGNADTHAHSMNKMAGKLATHTTYRVPKYYLYAACSVVVAFWIYLIMNRAISTGGKTT</sequence>
<keyword evidence="2" id="KW-0067">ATP-binding</keyword>
<dbReference type="KEGG" id="spu:581493"/>
<evidence type="ECO:0000256" key="4">
    <source>
        <dbReference type="SAM" id="MobiDB-lite"/>
    </source>
</evidence>
<feature type="region of interest" description="Disordered" evidence="4">
    <location>
        <begin position="724"/>
        <end position="743"/>
    </location>
</feature>